<comment type="subcellular location">
    <subcellularLocation>
        <location evidence="1">Membrane</location>
        <topology evidence="1">Multi-pass membrane protein</topology>
    </subcellularLocation>
</comment>
<feature type="transmembrane region" description="Helical" evidence="5">
    <location>
        <begin position="399"/>
        <end position="422"/>
    </location>
</feature>
<feature type="transmembrane region" description="Helical" evidence="5">
    <location>
        <begin position="340"/>
        <end position="360"/>
    </location>
</feature>
<feature type="transmembrane region" description="Helical" evidence="5">
    <location>
        <begin position="117"/>
        <end position="135"/>
    </location>
</feature>
<keyword evidence="2 5" id="KW-0812">Transmembrane</keyword>
<dbReference type="SUPFAM" id="SSF103473">
    <property type="entry name" value="MFS general substrate transporter"/>
    <property type="match status" value="1"/>
</dbReference>
<evidence type="ECO:0000256" key="1">
    <source>
        <dbReference type="ARBA" id="ARBA00004141"/>
    </source>
</evidence>
<organism evidence="6 7">
    <name type="scientific">Biomphalaria glabrata</name>
    <name type="common">Bloodfluke planorb</name>
    <name type="synonym">Freshwater snail</name>
    <dbReference type="NCBI Taxonomy" id="6526"/>
    <lineage>
        <taxon>Eukaryota</taxon>
        <taxon>Metazoa</taxon>
        <taxon>Spiralia</taxon>
        <taxon>Lophotrochozoa</taxon>
        <taxon>Mollusca</taxon>
        <taxon>Gastropoda</taxon>
        <taxon>Heterobranchia</taxon>
        <taxon>Euthyneura</taxon>
        <taxon>Panpulmonata</taxon>
        <taxon>Hygrophila</taxon>
        <taxon>Lymnaeoidea</taxon>
        <taxon>Planorbidae</taxon>
        <taxon>Biomphalaria</taxon>
    </lineage>
</organism>
<evidence type="ECO:0000256" key="3">
    <source>
        <dbReference type="ARBA" id="ARBA00022989"/>
    </source>
</evidence>
<feature type="transmembrane region" description="Helical" evidence="5">
    <location>
        <begin position="366"/>
        <end position="387"/>
    </location>
</feature>
<feature type="transmembrane region" description="Helical" evidence="5">
    <location>
        <begin position="141"/>
        <end position="163"/>
    </location>
</feature>
<evidence type="ECO:0000256" key="4">
    <source>
        <dbReference type="ARBA" id="ARBA00023136"/>
    </source>
</evidence>
<dbReference type="VEuPathDB" id="VectorBase:BGLB029446"/>
<reference evidence="6" key="1">
    <citation type="submission" date="2020-05" db="UniProtKB">
        <authorList>
            <consortium name="EnsemblMetazoa"/>
        </authorList>
    </citation>
    <scope>IDENTIFICATION</scope>
    <source>
        <strain evidence="6">BB02</strain>
    </source>
</reference>
<dbReference type="Proteomes" id="UP000076420">
    <property type="component" value="Unassembled WGS sequence"/>
</dbReference>
<feature type="transmembrane region" description="Helical" evidence="5">
    <location>
        <begin position="210"/>
        <end position="231"/>
    </location>
</feature>
<evidence type="ECO:0000313" key="7">
    <source>
        <dbReference type="Proteomes" id="UP000076420"/>
    </source>
</evidence>
<gene>
    <name evidence="6" type="primary">106063746</name>
</gene>
<dbReference type="PANTHER" id="PTHR23507:SF1">
    <property type="entry name" value="FI18259P1-RELATED"/>
    <property type="match status" value="1"/>
</dbReference>
<dbReference type="InterPro" id="IPR011701">
    <property type="entry name" value="MFS"/>
</dbReference>
<evidence type="ECO:0000256" key="5">
    <source>
        <dbReference type="SAM" id="Phobius"/>
    </source>
</evidence>
<feature type="transmembrane region" description="Helical" evidence="5">
    <location>
        <begin position="84"/>
        <end position="105"/>
    </location>
</feature>
<name>A0A2C9LBU5_BIOGL</name>
<keyword evidence="4 5" id="KW-0472">Membrane</keyword>
<protein>
    <recommendedName>
        <fullName evidence="8">Major facilitator superfamily (MFS) profile domain-containing protein</fullName>
    </recommendedName>
</protein>
<dbReference type="EnsemblMetazoa" id="BGLB029446-RB">
    <property type="protein sequence ID" value="BGLB029446-PB"/>
    <property type="gene ID" value="BGLB029446"/>
</dbReference>
<dbReference type="Pfam" id="PF07690">
    <property type="entry name" value="MFS_1"/>
    <property type="match status" value="1"/>
</dbReference>
<evidence type="ECO:0000313" key="6">
    <source>
        <dbReference type="EnsemblMetazoa" id="BGLB029446-PB"/>
    </source>
</evidence>
<dbReference type="EnsemblMetazoa" id="BGLB029446-RA">
    <property type="protein sequence ID" value="BGLB029446-PA"/>
    <property type="gene ID" value="BGLB029446"/>
</dbReference>
<dbReference type="GO" id="GO:0016020">
    <property type="term" value="C:membrane"/>
    <property type="evidence" value="ECO:0007669"/>
    <property type="project" value="UniProtKB-SubCell"/>
</dbReference>
<evidence type="ECO:0000256" key="2">
    <source>
        <dbReference type="ARBA" id="ARBA00022692"/>
    </source>
</evidence>
<dbReference type="PANTHER" id="PTHR23507">
    <property type="entry name" value="ZGC:174356"/>
    <property type="match status" value="1"/>
</dbReference>
<dbReference type="VEuPathDB" id="VectorBase:BGLAX_046815"/>
<feature type="transmembrane region" description="Helical" evidence="5">
    <location>
        <begin position="184"/>
        <end position="204"/>
    </location>
</feature>
<dbReference type="InterPro" id="IPR036259">
    <property type="entry name" value="MFS_trans_sf"/>
</dbReference>
<dbReference type="AlphaFoldDB" id="A0A2C9LBU5"/>
<feature type="transmembrane region" description="Helical" evidence="5">
    <location>
        <begin position="273"/>
        <end position="297"/>
    </location>
</feature>
<accession>A0A2C9LBU5</accession>
<feature type="transmembrane region" description="Helical" evidence="5">
    <location>
        <begin position="317"/>
        <end position="333"/>
    </location>
</feature>
<feature type="transmembrane region" description="Helical" evidence="5">
    <location>
        <begin position="434"/>
        <end position="456"/>
    </location>
</feature>
<dbReference type="GO" id="GO:0022857">
    <property type="term" value="F:transmembrane transporter activity"/>
    <property type="evidence" value="ECO:0007669"/>
    <property type="project" value="InterPro"/>
</dbReference>
<feature type="transmembrane region" description="Helical" evidence="5">
    <location>
        <begin position="12"/>
        <end position="36"/>
    </location>
</feature>
<proteinExistence type="predicted"/>
<dbReference type="OrthoDB" id="419734at2759"/>
<dbReference type="Gene3D" id="1.20.1250.20">
    <property type="entry name" value="MFS general substrate transporter like domains"/>
    <property type="match status" value="1"/>
</dbReference>
<sequence length="481" mass="53937">MAKHIIIGFRRYHFDLANITVEPVLFLYMFASFLYFPTIQALIFHKVCLHSFNTTFCEVLEYNTTFKHDHQKENDFVTSETSYWILKITLALTLPSFFMVIFFLGSLGDVIGRKVPVILPCLGAFAAYLSGLLNAKYESASLYYILIGPLLNGFSGGYIACLMSVYSYVGHITTPDTKLTRMGIVEAMIFIAGTIGVFTSGLMIDNQGYVFTFSVMCVTIGLAVIYSALWLDNVHSYNDIQERPGFCSMLFRFLRESFQCVVMPRSRRVGAALVLMILALNLLMLCTTGDMDIAMLYMRKTLNFSPTTFGFMKGLDYFLRGLIMLTFVPLMRHKVKLKEMILVLLGLFSYAAEFVITGAARTQWLVFLGVVIGMFKGIPSAGLRATMSSLITKNEQGRLFGIIAASESITSLLSTLLFNELYPATYDLYPGFCYMLAAGILVIAFFIVLSLHCFILQNISSNYRPMECPSSNDEEENATDG</sequence>
<keyword evidence="3 5" id="KW-1133">Transmembrane helix</keyword>
<evidence type="ECO:0008006" key="8">
    <source>
        <dbReference type="Google" id="ProtNLM"/>
    </source>
</evidence>
<dbReference type="KEGG" id="bgt:106063746"/>